<evidence type="ECO:0000313" key="2">
    <source>
        <dbReference type="EMBL" id="RMX44812.1"/>
    </source>
</evidence>
<feature type="chain" id="PRO_5017990143" description="VWFC domain-containing protein" evidence="1">
    <location>
        <begin position="22"/>
        <end position="204"/>
    </location>
</feature>
<keyword evidence="3" id="KW-1185">Reference proteome</keyword>
<dbReference type="OrthoDB" id="5966970at2759"/>
<accession>A0A3M6TTS1</accession>
<name>A0A3M6TTS1_POCDA</name>
<feature type="signal peptide" evidence="1">
    <location>
        <begin position="1"/>
        <end position="21"/>
    </location>
</feature>
<dbReference type="EMBL" id="RCHS01002954">
    <property type="protein sequence ID" value="RMX44812.1"/>
    <property type="molecule type" value="Genomic_DNA"/>
</dbReference>
<evidence type="ECO:0000256" key="1">
    <source>
        <dbReference type="SAM" id="SignalP"/>
    </source>
</evidence>
<protein>
    <recommendedName>
        <fullName evidence="4">VWFC domain-containing protein</fullName>
    </recommendedName>
</protein>
<keyword evidence="1" id="KW-0732">Signal</keyword>
<dbReference type="AlphaFoldDB" id="A0A3M6TTS1"/>
<dbReference type="Proteomes" id="UP000275408">
    <property type="component" value="Unassembled WGS sequence"/>
</dbReference>
<organism evidence="2 3">
    <name type="scientific">Pocillopora damicornis</name>
    <name type="common">Cauliflower coral</name>
    <name type="synonym">Millepora damicornis</name>
    <dbReference type="NCBI Taxonomy" id="46731"/>
    <lineage>
        <taxon>Eukaryota</taxon>
        <taxon>Metazoa</taxon>
        <taxon>Cnidaria</taxon>
        <taxon>Anthozoa</taxon>
        <taxon>Hexacorallia</taxon>
        <taxon>Scleractinia</taxon>
        <taxon>Astrocoeniina</taxon>
        <taxon>Pocilloporidae</taxon>
        <taxon>Pocillopora</taxon>
    </lineage>
</organism>
<sequence>MMAAAFFIGLMLALLQSIVCAFVPPSFLHNNGQEKPCFHGDSIYDPWERFADESCTGWCSCNGRTGNVGCVSLCPPRGPPTCSLGELPEETEEPSVDPTGRCKCKRKSCSPRLNLPPPLPPVKIPEEHVLPECKNRTPREWFINDSCTGRCKCQYGGITCVSLCSPMVVKCPSDMEEESYDYPMDDRGKCSCKRKRCVPKVGAW</sequence>
<reference evidence="2 3" key="1">
    <citation type="journal article" date="2018" name="Sci. Rep.">
        <title>Comparative analysis of the Pocillopora damicornis genome highlights role of immune system in coral evolution.</title>
        <authorList>
            <person name="Cunning R."/>
            <person name="Bay R.A."/>
            <person name="Gillette P."/>
            <person name="Baker A.C."/>
            <person name="Traylor-Knowles N."/>
        </authorList>
    </citation>
    <scope>NUCLEOTIDE SEQUENCE [LARGE SCALE GENOMIC DNA]</scope>
    <source>
        <strain evidence="2">RSMAS</strain>
        <tissue evidence="2">Whole animal</tissue>
    </source>
</reference>
<evidence type="ECO:0008006" key="4">
    <source>
        <dbReference type="Google" id="ProtNLM"/>
    </source>
</evidence>
<gene>
    <name evidence="2" type="ORF">pdam_00016350</name>
</gene>
<comment type="caution">
    <text evidence="2">The sequence shown here is derived from an EMBL/GenBank/DDBJ whole genome shotgun (WGS) entry which is preliminary data.</text>
</comment>
<evidence type="ECO:0000313" key="3">
    <source>
        <dbReference type="Proteomes" id="UP000275408"/>
    </source>
</evidence>
<proteinExistence type="predicted"/>